<evidence type="ECO:0000313" key="14">
    <source>
        <dbReference type="WBParaSite" id="TCNE_0000754101-mRNA-1"/>
    </source>
</evidence>
<dbReference type="PANTHER" id="PTHR42985:SF40">
    <property type="entry name" value="LD47995P-RELATED"/>
    <property type="match status" value="1"/>
</dbReference>
<evidence type="ECO:0000313" key="12">
    <source>
        <dbReference type="EMBL" id="VDM38862.1"/>
    </source>
</evidence>
<evidence type="ECO:0000256" key="4">
    <source>
        <dbReference type="ARBA" id="ARBA00022475"/>
    </source>
</evidence>
<keyword evidence="7" id="KW-0915">Sodium</keyword>
<keyword evidence="4" id="KW-1003">Cell membrane</keyword>
<organism evidence="13 14">
    <name type="scientific">Toxocara canis</name>
    <name type="common">Canine roundworm</name>
    <dbReference type="NCBI Taxonomy" id="6265"/>
    <lineage>
        <taxon>Eukaryota</taxon>
        <taxon>Metazoa</taxon>
        <taxon>Ecdysozoa</taxon>
        <taxon>Nematoda</taxon>
        <taxon>Chromadorea</taxon>
        <taxon>Rhabditida</taxon>
        <taxon>Spirurina</taxon>
        <taxon>Ascaridomorpha</taxon>
        <taxon>Ascaridoidea</taxon>
        <taxon>Toxocaridae</taxon>
        <taxon>Toxocara</taxon>
    </lineage>
</organism>
<dbReference type="GO" id="GO:0006814">
    <property type="term" value="P:sodium ion transport"/>
    <property type="evidence" value="ECO:0007669"/>
    <property type="project" value="UniProtKB-KW"/>
</dbReference>
<gene>
    <name evidence="12" type="ORF">TCNE_LOCUS7541</name>
</gene>
<sequence>MDLINESRPISRLDYAVFALSLFLSVGTGIYHAIRKRTLTFIMYSTNPMYAFRSRLLLTEPGTKTSQKDEYMMGGRKMPPIPVALSLLTTFLSGILMLGVPAEMFERGLSVALDLMFIYDSSMKYLGAQIWLNFVIGAASSVITAIFFLPIFYRMKSTCLHEYFIYRYSKAVQIWFSRKLRNDTIIIATLVSNSY</sequence>
<keyword evidence="8" id="KW-0406">Ion transport</keyword>
<reference evidence="12 13" key="2">
    <citation type="submission" date="2018-11" db="EMBL/GenBank/DDBJ databases">
        <authorList>
            <consortium name="Pathogen Informatics"/>
        </authorList>
    </citation>
    <scope>NUCLEOTIDE SEQUENCE [LARGE SCALE GENOMIC DNA]</scope>
</reference>
<keyword evidence="6 11" id="KW-1133">Transmembrane helix</keyword>
<dbReference type="Proteomes" id="UP000050794">
    <property type="component" value="Unassembled WGS sequence"/>
</dbReference>
<keyword evidence="9 11" id="KW-0472">Membrane</keyword>
<keyword evidence="5 11" id="KW-0812">Transmembrane</keyword>
<evidence type="ECO:0000256" key="8">
    <source>
        <dbReference type="ARBA" id="ARBA00023065"/>
    </source>
</evidence>
<evidence type="ECO:0000256" key="5">
    <source>
        <dbReference type="ARBA" id="ARBA00022692"/>
    </source>
</evidence>
<proteinExistence type="inferred from homology"/>
<evidence type="ECO:0000256" key="6">
    <source>
        <dbReference type="ARBA" id="ARBA00022989"/>
    </source>
</evidence>
<dbReference type="GO" id="GO:0005886">
    <property type="term" value="C:plasma membrane"/>
    <property type="evidence" value="ECO:0007669"/>
    <property type="project" value="UniProtKB-SubCell"/>
</dbReference>
<keyword evidence="3" id="KW-0813">Transport</keyword>
<dbReference type="InterPro" id="IPR038377">
    <property type="entry name" value="Na/Glc_symporter_sf"/>
</dbReference>
<dbReference type="GO" id="GO:0015293">
    <property type="term" value="F:symporter activity"/>
    <property type="evidence" value="ECO:0007669"/>
    <property type="project" value="TreeGrafter"/>
</dbReference>
<dbReference type="InterPro" id="IPR001734">
    <property type="entry name" value="Na/solute_symporter"/>
</dbReference>
<reference evidence="14" key="1">
    <citation type="submission" date="2016-06" db="UniProtKB">
        <authorList>
            <consortium name="WormBaseParasite"/>
        </authorList>
    </citation>
    <scope>IDENTIFICATION</scope>
</reference>
<dbReference type="PROSITE" id="PS50283">
    <property type="entry name" value="NA_SOLUT_SYMP_3"/>
    <property type="match status" value="1"/>
</dbReference>
<feature type="transmembrane region" description="Helical" evidence="11">
    <location>
        <begin position="81"/>
        <end position="100"/>
    </location>
</feature>
<evidence type="ECO:0000256" key="1">
    <source>
        <dbReference type="ARBA" id="ARBA00004651"/>
    </source>
</evidence>
<feature type="transmembrane region" description="Helical" evidence="11">
    <location>
        <begin position="15"/>
        <end position="34"/>
    </location>
</feature>
<feature type="transmembrane region" description="Helical" evidence="11">
    <location>
        <begin position="130"/>
        <end position="153"/>
    </location>
</feature>
<dbReference type="InterPro" id="IPR051163">
    <property type="entry name" value="Sodium:Solute_Symporter_SSF"/>
</dbReference>
<evidence type="ECO:0000256" key="9">
    <source>
        <dbReference type="ARBA" id="ARBA00023136"/>
    </source>
</evidence>
<dbReference type="WBParaSite" id="TCNE_0000754101-mRNA-1">
    <property type="protein sequence ID" value="TCNE_0000754101-mRNA-1"/>
    <property type="gene ID" value="TCNE_0000754101"/>
</dbReference>
<accession>A0A183UGC1</accession>
<evidence type="ECO:0000256" key="2">
    <source>
        <dbReference type="ARBA" id="ARBA00006434"/>
    </source>
</evidence>
<dbReference type="PANTHER" id="PTHR42985">
    <property type="entry name" value="SODIUM-COUPLED MONOCARBOXYLATE TRANSPORTER"/>
    <property type="match status" value="1"/>
</dbReference>
<evidence type="ECO:0000256" key="11">
    <source>
        <dbReference type="SAM" id="Phobius"/>
    </source>
</evidence>
<protein>
    <submittedName>
        <fullName evidence="14">RSN1_7TM domain-containing protein</fullName>
    </submittedName>
</protein>
<dbReference type="AlphaFoldDB" id="A0A183UGC1"/>
<name>A0A183UGC1_TOXCA</name>
<dbReference type="Gene3D" id="1.20.1730.10">
    <property type="entry name" value="Sodium/glucose cotransporter"/>
    <property type="match status" value="1"/>
</dbReference>
<keyword evidence="13" id="KW-1185">Reference proteome</keyword>
<keyword evidence="10" id="KW-0739">Sodium transport</keyword>
<dbReference type="EMBL" id="UYWY01019702">
    <property type="protein sequence ID" value="VDM38862.1"/>
    <property type="molecule type" value="Genomic_DNA"/>
</dbReference>
<evidence type="ECO:0000256" key="10">
    <source>
        <dbReference type="ARBA" id="ARBA00023201"/>
    </source>
</evidence>
<comment type="subcellular location">
    <subcellularLocation>
        <location evidence="1">Cell membrane</location>
        <topology evidence="1">Multi-pass membrane protein</topology>
    </subcellularLocation>
</comment>
<comment type="similarity">
    <text evidence="2">Belongs to the sodium:solute symporter (SSF) (TC 2.A.21) family.</text>
</comment>
<evidence type="ECO:0000256" key="3">
    <source>
        <dbReference type="ARBA" id="ARBA00022448"/>
    </source>
</evidence>
<evidence type="ECO:0000256" key="7">
    <source>
        <dbReference type="ARBA" id="ARBA00023053"/>
    </source>
</evidence>
<evidence type="ECO:0000313" key="13">
    <source>
        <dbReference type="Proteomes" id="UP000050794"/>
    </source>
</evidence>